<dbReference type="RefSeq" id="WP_123126446.1">
    <property type="nucleotide sequence ID" value="NZ_RJJD01000004.1"/>
</dbReference>
<dbReference type="Gene3D" id="1.10.12.10">
    <property type="entry name" value="Lyase 2-enoyl-coa Hydratase, Chain A, domain 2"/>
    <property type="match status" value="1"/>
</dbReference>
<dbReference type="PANTHER" id="PTHR11941">
    <property type="entry name" value="ENOYL-COA HYDRATASE-RELATED"/>
    <property type="match status" value="1"/>
</dbReference>
<dbReference type="InterPro" id="IPR029045">
    <property type="entry name" value="ClpP/crotonase-like_dom_sf"/>
</dbReference>
<dbReference type="CDD" id="cd06558">
    <property type="entry name" value="crotonase-like"/>
    <property type="match status" value="1"/>
</dbReference>
<dbReference type="GO" id="GO:0006635">
    <property type="term" value="P:fatty acid beta-oxidation"/>
    <property type="evidence" value="ECO:0007669"/>
    <property type="project" value="TreeGrafter"/>
</dbReference>
<dbReference type="SUPFAM" id="SSF52096">
    <property type="entry name" value="ClpP/crotonase"/>
    <property type="match status" value="1"/>
</dbReference>
<dbReference type="InterPro" id="IPR018376">
    <property type="entry name" value="Enoyl-CoA_hyd/isom_CS"/>
</dbReference>
<dbReference type="PANTHER" id="PTHR11941:SF54">
    <property type="entry name" value="ENOYL-COA HYDRATASE, MITOCHONDRIAL"/>
    <property type="match status" value="1"/>
</dbReference>
<comment type="similarity">
    <text evidence="1 3">Belongs to the enoyl-CoA hydratase/isomerase family.</text>
</comment>
<dbReference type="AlphaFoldDB" id="A0A3M9MSX8"/>
<sequence length="260" mass="28182">MVHYNNLLLENKGGILFITVNRPNKMNALNIETVKEINTAMQEVYDDPQVRGVILTGSGEKAFVAGADIAEIAELNEVNGRRFAERGQEVFSMIEESPKPVIAAVNGFALGGGCELAMACHIRVASENARFGQPEVNLGIIPGYGGTQRLTQLVGKGKAMELMMTGDMITAAEAKEIGLVNHVTSPEGLMDKCLEIMQKIVAKAPLAVGMIVDCVNAWYDKEENGYQTEANSFSRCCGSEDFKEGTSAFLEKRKPAFKGE</sequence>
<gene>
    <name evidence="4" type="ORF">EFB08_08085</name>
</gene>
<dbReference type="GO" id="GO:0016829">
    <property type="term" value="F:lyase activity"/>
    <property type="evidence" value="ECO:0007669"/>
    <property type="project" value="UniProtKB-KW"/>
</dbReference>
<accession>A0A3M9MSX8</accession>
<name>A0A3M9MSX8_9BACT</name>
<dbReference type="InterPro" id="IPR014748">
    <property type="entry name" value="Enoyl-CoA_hydra_C"/>
</dbReference>
<keyword evidence="2" id="KW-0456">Lyase</keyword>
<protein>
    <submittedName>
        <fullName evidence="4">Enoyl-CoA hydratase</fullName>
    </submittedName>
</protein>
<proteinExistence type="inferred from homology"/>
<dbReference type="InterPro" id="IPR001753">
    <property type="entry name" value="Enoyl-CoA_hydra/iso"/>
</dbReference>
<dbReference type="Proteomes" id="UP000272117">
    <property type="component" value="Unassembled WGS sequence"/>
</dbReference>
<dbReference type="Pfam" id="PF00378">
    <property type="entry name" value="ECH_1"/>
    <property type="match status" value="1"/>
</dbReference>
<dbReference type="Gene3D" id="3.90.226.10">
    <property type="entry name" value="2-enoyl-CoA Hydratase, Chain A, domain 1"/>
    <property type="match status" value="1"/>
</dbReference>
<dbReference type="FunFam" id="3.90.226.10:FF:000009">
    <property type="entry name" value="Carnitinyl-CoA dehydratase"/>
    <property type="match status" value="1"/>
</dbReference>
<reference evidence="4 5" key="1">
    <citation type="submission" date="2018-11" db="EMBL/GenBank/DDBJ databases">
        <title>Rufibacter latericius sp. nov., isolated from water in Baiyang Lake.</title>
        <authorList>
            <person name="Yang Y."/>
        </authorList>
    </citation>
    <scope>NUCLEOTIDE SEQUENCE [LARGE SCALE GENOMIC DNA]</scope>
    <source>
        <strain evidence="4 5">R-22-1c-1</strain>
    </source>
</reference>
<evidence type="ECO:0000256" key="2">
    <source>
        <dbReference type="ARBA" id="ARBA00023239"/>
    </source>
</evidence>
<keyword evidence="5" id="KW-1185">Reference proteome</keyword>
<dbReference type="OrthoDB" id="9775794at2"/>
<dbReference type="PROSITE" id="PS00166">
    <property type="entry name" value="ENOYL_COA_HYDRATASE"/>
    <property type="match status" value="1"/>
</dbReference>
<evidence type="ECO:0000256" key="3">
    <source>
        <dbReference type="RuleBase" id="RU003707"/>
    </source>
</evidence>
<evidence type="ECO:0000313" key="5">
    <source>
        <dbReference type="Proteomes" id="UP000272117"/>
    </source>
</evidence>
<evidence type="ECO:0000313" key="4">
    <source>
        <dbReference type="EMBL" id="RNI28589.1"/>
    </source>
</evidence>
<evidence type="ECO:0000256" key="1">
    <source>
        <dbReference type="ARBA" id="ARBA00005254"/>
    </source>
</evidence>
<comment type="caution">
    <text evidence="4">The sequence shown here is derived from an EMBL/GenBank/DDBJ whole genome shotgun (WGS) entry which is preliminary data.</text>
</comment>
<organism evidence="4 5">
    <name type="scientific">Rufibacter latericius</name>
    <dbReference type="NCBI Taxonomy" id="2487040"/>
    <lineage>
        <taxon>Bacteria</taxon>
        <taxon>Pseudomonadati</taxon>
        <taxon>Bacteroidota</taxon>
        <taxon>Cytophagia</taxon>
        <taxon>Cytophagales</taxon>
        <taxon>Hymenobacteraceae</taxon>
        <taxon>Rufibacter</taxon>
    </lineage>
</organism>
<dbReference type="EMBL" id="RJJD01000004">
    <property type="protein sequence ID" value="RNI28589.1"/>
    <property type="molecule type" value="Genomic_DNA"/>
</dbReference>